<evidence type="ECO:0000256" key="1">
    <source>
        <dbReference type="SAM" id="MobiDB-lite"/>
    </source>
</evidence>
<reference evidence="3 4" key="1">
    <citation type="submission" date="2021-08" db="EMBL/GenBank/DDBJ databases">
        <title>Whole genome sequence of novel Actinomyces species strain MAS-1.</title>
        <authorList>
            <person name="Saito M."/>
            <person name="Kuwahara N."/>
            <person name="Takizawa T."/>
            <person name="Gotouda H."/>
            <person name="Ochiai T."/>
        </authorList>
    </citation>
    <scope>NUCLEOTIDE SEQUENCE [LARGE SCALE GENOMIC DNA]</scope>
    <source>
        <strain evidence="3 4">MAS-1</strain>
    </source>
</reference>
<keyword evidence="4" id="KW-1185">Reference proteome</keyword>
<keyword evidence="2" id="KW-0812">Transmembrane</keyword>
<evidence type="ECO:0000313" key="4">
    <source>
        <dbReference type="Proteomes" id="UP000824496"/>
    </source>
</evidence>
<sequence length="190" mass="20312">MDERPQVRTVDDTRRPAYGLGRILVAVFAVVGLVILVPAVLMLVREPHAAPVMESFNVIGGMLYILLAVCVAHNGRRMRNIGWMSLAALATMAVLIGALTLSAPMPGLEYSVWAEGGVRLWYLPAVLPVVAAVWMWLSDPRRIVINAERITELSDSLAGSLERTRASLPGGQAADKGDEAPSPGQDGAAC</sequence>
<proteinExistence type="predicted"/>
<keyword evidence="2" id="KW-1133">Transmembrane helix</keyword>
<protein>
    <submittedName>
        <fullName evidence="3">Uncharacterized protein</fullName>
    </submittedName>
</protein>
<dbReference type="EMBL" id="AP025017">
    <property type="protein sequence ID" value="BDA65633.1"/>
    <property type="molecule type" value="Genomic_DNA"/>
</dbReference>
<evidence type="ECO:0000313" key="3">
    <source>
        <dbReference type="EMBL" id="BDA65633.1"/>
    </source>
</evidence>
<feature type="region of interest" description="Disordered" evidence="1">
    <location>
        <begin position="167"/>
        <end position="190"/>
    </location>
</feature>
<organism evidence="3 4">
    <name type="scientific">Actinomyces capricornis</name>
    <dbReference type="NCBI Taxonomy" id="2755559"/>
    <lineage>
        <taxon>Bacteria</taxon>
        <taxon>Bacillati</taxon>
        <taxon>Actinomycetota</taxon>
        <taxon>Actinomycetes</taxon>
        <taxon>Actinomycetales</taxon>
        <taxon>Actinomycetaceae</taxon>
        <taxon>Actinomyces</taxon>
    </lineage>
</organism>
<feature type="transmembrane region" description="Helical" evidence="2">
    <location>
        <begin position="20"/>
        <end position="44"/>
    </location>
</feature>
<keyword evidence="2" id="KW-0472">Membrane</keyword>
<accession>A0ABM7UEN4</accession>
<feature type="transmembrane region" description="Helical" evidence="2">
    <location>
        <begin position="56"/>
        <end position="74"/>
    </location>
</feature>
<feature type="transmembrane region" description="Helical" evidence="2">
    <location>
        <begin position="81"/>
        <end position="100"/>
    </location>
</feature>
<evidence type="ECO:0000256" key="2">
    <source>
        <dbReference type="SAM" id="Phobius"/>
    </source>
</evidence>
<name>A0ABM7UEN4_9ACTO</name>
<dbReference type="RefSeq" id="WP_223909172.1">
    <property type="nucleotide sequence ID" value="NZ_AP025017.1"/>
</dbReference>
<dbReference type="Proteomes" id="UP000824496">
    <property type="component" value="Chromosome"/>
</dbReference>
<feature type="transmembrane region" description="Helical" evidence="2">
    <location>
        <begin position="120"/>
        <end position="137"/>
    </location>
</feature>
<gene>
    <name evidence="3" type="ORF">MANAM107_24670</name>
</gene>